<feature type="domain" description="FERM" evidence="5">
    <location>
        <begin position="1"/>
        <end position="276"/>
    </location>
</feature>
<organism evidence="6 7">
    <name type="scientific">Dimorphilus gyrociliatus</name>
    <dbReference type="NCBI Taxonomy" id="2664684"/>
    <lineage>
        <taxon>Eukaryota</taxon>
        <taxon>Metazoa</taxon>
        <taxon>Spiralia</taxon>
        <taxon>Lophotrochozoa</taxon>
        <taxon>Annelida</taxon>
        <taxon>Polychaeta</taxon>
        <taxon>Polychaeta incertae sedis</taxon>
        <taxon>Dinophilidae</taxon>
        <taxon>Dimorphilus</taxon>
    </lineage>
</organism>
<feature type="compositionally biased region" description="Basic and acidic residues" evidence="4">
    <location>
        <begin position="283"/>
        <end position="293"/>
    </location>
</feature>
<feature type="compositionally biased region" description="Basic and acidic residues" evidence="4">
    <location>
        <begin position="258"/>
        <end position="274"/>
    </location>
</feature>
<name>A0A7I8V7X2_9ANNE</name>
<dbReference type="InterPro" id="IPR019748">
    <property type="entry name" value="FERM_central"/>
</dbReference>
<dbReference type="SMART" id="SM01196">
    <property type="entry name" value="FERM_C"/>
    <property type="match status" value="1"/>
</dbReference>
<dbReference type="PROSITE" id="PS50057">
    <property type="entry name" value="FERM_3"/>
    <property type="match status" value="1"/>
</dbReference>
<dbReference type="PANTHER" id="PTHR23281">
    <property type="entry name" value="MERLIN/MOESIN/EZRIN/RADIXIN"/>
    <property type="match status" value="1"/>
</dbReference>
<dbReference type="InterPro" id="IPR011174">
    <property type="entry name" value="ERM"/>
</dbReference>
<dbReference type="InterPro" id="IPR008954">
    <property type="entry name" value="Moesin_tail_sf"/>
</dbReference>
<dbReference type="EMBL" id="CAJFCJ010000002">
    <property type="protein sequence ID" value="CAD5111668.1"/>
    <property type="molecule type" value="Genomic_DNA"/>
</dbReference>
<gene>
    <name evidence="6" type="ORF">DGYR_LOCUS927</name>
</gene>
<dbReference type="Pfam" id="PF09379">
    <property type="entry name" value="FERM_N"/>
    <property type="match status" value="1"/>
</dbReference>
<accession>A0A7I8V7X2</accession>
<dbReference type="Proteomes" id="UP000549394">
    <property type="component" value="Unassembled WGS sequence"/>
</dbReference>
<evidence type="ECO:0000256" key="3">
    <source>
        <dbReference type="ARBA" id="ARBA00023136"/>
    </source>
</evidence>
<dbReference type="InterPro" id="IPR011993">
    <property type="entry name" value="PH-like_dom_sf"/>
</dbReference>
<dbReference type="Gene3D" id="2.30.29.30">
    <property type="entry name" value="Pleckstrin-homology domain (PH domain)/Phosphotyrosine-binding domain (PTB)"/>
    <property type="match status" value="1"/>
</dbReference>
<evidence type="ECO:0000256" key="2">
    <source>
        <dbReference type="ARBA" id="ARBA00022475"/>
    </source>
</evidence>
<reference evidence="6 7" key="1">
    <citation type="submission" date="2020-08" db="EMBL/GenBank/DDBJ databases">
        <authorList>
            <person name="Hejnol A."/>
        </authorList>
    </citation>
    <scope>NUCLEOTIDE SEQUENCE [LARGE SCALE GENOMIC DNA]</scope>
</reference>
<keyword evidence="3" id="KW-0472">Membrane</keyword>
<dbReference type="InterPro" id="IPR019749">
    <property type="entry name" value="Band_41_domain"/>
</dbReference>
<feature type="compositionally biased region" description="Basic and acidic residues" evidence="4">
    <location>
        <begin position="306"/>
        <end position="318"/>
    </location>
</feature>
<dbReference type="SUPFAM" id="SSF48678">
    <property type="entry name" value="Moesin tail domain"/>
    <property type="match status" value="1"/>
</dbReference>
<keyword evidence="2" id="KW-1003">Cell membrane</keyword>
<dbReference type="Pfam" id="PF00769">
    <property type="entry name" value="ERM_C"/>
    <property type="match status" value="1"/>
</dbReference>
<proteinExistence type="predicted"/>
<evidence type="ECO:0000313" key="6">
    <source>
        <dbReference type="EMBL" id="CAD5111668.1"/>
    </source>
</evidence>
<dbReference type="Pfam" id="PF00373">
    <property type="entry name" value="FERM_M"/>
    <property type="match status" value="1"/>
</dbReference>
<dbReference type="SUPFAM" id="SSF47031">
    <property type="entry name" value="Second domain of FERM"/>
    <property type="match status" value="1"/>
</dbReference>
<evidence type="ECO:0000313" key="7">
    <source>
        <dbReference type="Proteomes" id="UP000549394"/>
    </source>
</evidence>
<dbReference type="SUPFAM" id="SSF54236">
    <property type="entry name" value="Ubiquitin-like"/>
    <property type="match status" value="1"/>
</dbReference>
<feature type="compositionally biased region" description="Basic and acidic residues" evidence="4">
    <location>
        <begin position="325"/>
        <end position="340"/>
    </location>
</feature>
<protein>
    <submittedName>
        <fullName evidence="6">DgyrCDS953</fullName>
    </submittedName>
</protein>
<dbReference type="InterPro" id="IPR014352">
    <property type="entry name" value="FERM/acyl-CoA-bd_prot_sf"/>
</dbReference>
<sequence>MPKSGSEKQIKILVKALETELEFSISPSTNGHQLLYEISQVLGLHERCFFALQCADTRNKQSWIKLNQAKYYYEDVKDNILNGLWECPLENALLLASFAIIEKYGPYNEAKNFNEILIKENYFLPKSFEGYHAIISEEWQSKILQLFQDHSNIDSDQARIEYLKAAQDLPSFGMSYYQIKNKRGSTVYLGIDAVGISVFEMHDKLQQTLIFFTQTVKKSNEILLLCMGYHELYMRKRRETTNEPEDEFTAVETCLPKTPEHKEECDRDSEKSIEECNQSVTSDEERVDSQQKDVEEEYCNNSSVEISEKSEKNIKENNEPTPYDIEGKEKTEETEDNKSSIDAKDYTVVMRPKKPKTSFVPTPDEYINEDVSTCLCGMVFLIVEAQLETNSNAPRPEEEKNPFVDEHRVVYKKLIQLFEELSKKPDSIETWSAVNKYKTLKEIRRGYTKERIAIFEGM</sequence>
<dbReference type="InterPro" id="IPR035963">
    <property type="entry name" value="FERM_2"/>
</dbReference>
<dbReference type="SUPFAM" id="SSF50729">
    <property type="entry name" value="PH domain-like"/>
    <property type="match status" value="1"/>
</dbReference>
<feature type="region of interest" description="Disordered" evidence="4">
    <location>
        <begin position="239"/>
        <end position="340"/>
    </location>
</feature>
<dbReference type="GO" id="GO:0005886">
    <property type="term" value="C:plasma membrane"/>
    <property type="evidence" value="ECO:0007669"/>
    <property type="project" value="UniProtKB-SubCell"/>
</dbReference>
<evidence type="ECO:0000259" key="5">
    <source>
        <dbReference type="PROSITE" id="PS50057"/>
    </source>
</evidence>
<dbReference type="SMART" id="SM00295">
    <property type="entry name" value="B41"/>
    <property type="match status" value="1"/>
</dbReference>
<comment type="caution">
    <text evidence="6">The sequence shown here is derived from an EMBL/GenBank/DDBJ whole genome shotgun (WGS) entry which is preliminary data.</text>
</comment>
<dbReference type="AlphaFoldDB" id="A0A7I8V7X2"/>
<dbReference type="InterPro" id="IPR000299">
    <property type="entry name" value="FERM_domain"/>
</dbReference>
<evidence type="ECO:0000256" key="1">
    <source>
        <dbReference type="ARBA" id="ARBA00004202"/>
    </source>
</evidence>
<evidence type="ECO:0000256" key="4">
    <source>
        <dbReference type="SAM" id="MobiDB-lite"/>
    </source>
</evidence>
<dbReference type="InterPro" id="IPR029071">
    <property type="entry name" value="Ubiquitin-like_domsf"/>
</dbReference>
<dbReference type="InterPro" id="IPR018980">
    <property type="entry name" value="FERM_PH-like_C"/>
</dbReference>
<dbReference type="CDD" id="cd14473">
    <property type="entry name" value="FERM_B-lobe"/>
    <property type="match status" value="1"/>
</dbReference>
<dbReference type="Gene3D" id="6.10.360.10">
    <property type="match status" value="1"/>
</dbReference>
<keyword evidence="7" id="KW-1185">Reference proteome</keyword>
<dbReference type="InterPro" id="IPR018979">
    <property type="entry name" value="FERM_N"/>
</dbReference>
<dbReference type="Gene3D" id="1.20.80.10">
    <property type="match status" value="1"/>
</dbReference>
<comment type="subcellular location">
    <subcellularLocation>
        <location evidence="1">Cell membrane</location>
        <topology evidence="1">Peripheral membrane protein</topology>
    </subcellularLocation>
</comment>
<dbReference type="GO" id="GO:0003779">
    <property type="term" value="F:actin binding"/>
    <property type="evidence" value="ECO:0007669"/>
    <property type="project" value="InterPro"/>
</dbReference>
<dbReference type="InterPro" id="IPR011259">
    <property type="entry name" value="ERM_C_dom"/>
</dbReference>